<feature type="active site" description="Charge relay system" evidence="4">
    <location>
        <position position="446"/>
    </location>
</feature>
<dbReference type="PROSITE" id="PS00122">
    <property type="entry name" value="CARBOXYLESTERASE_B_1"/>
    <property type="match status" value="1"/>
</dbReference>
<dbReference type="InterPro" id="IPR050654">
    <property type="entry name" value="AChE-related_enzymes"/>
</dbReference>
<dbReference type="PANTHER" id="PTHR43918:SF4">
    <property type="entry name" value="CARBOXYLIC ESTER HYDROLASE"/>
    <property type="match status" value="1"/>
</dbReference>
<dbReference type="AlphaFoldDB" id="W9C756"/>
<dbReference type="PRINTS" id="PR00878">
    <property type="entry name" value="CHOLNESTRASE"/>
</dbReference>
<protein>
    <recommendedName>
        <fullName evidence="5">Carboxylic ester hydrolase</fullName>
        <ecNumber evidence="5">3.1.1.-</ecNumber>
    </recommendedName>
</protein>
<evidence type="ECO:0000256" key="1">
    <source>
        <dbReference type="ARBA" id="ARBA00005964"/>
    </source>
</evidence>
<dbReference type="InterPro" id="IPR029058">
    <property type="entry name" value="AB_hydrolase_fold"/>
</dbReference>
<dbReference type="Proteomes" id="UP000019487">
    <property type="component" value="Unassembled WGS sequence"/>
</dbReference>
<gene>
    <name evidence="7" type="ORF">SBOR_8023</name>
</gene>
<dbReference type="InterPro" id="IPR000997">
    <property type="entry name" value="Cholinesterase"/>
</dbReference>
<evidence type="ECO:0000256" key="3">
    <source>
        <dbReference type="ARBA" id="ARBA00023157"/>
    </source>
</evidence>
<feature type="domain" description="Carboxylesterase type B" evidence="6">
    <location>
        <begin position="31"/>
        <end position="483"/>
    </location>
</feature>
<dbReference type="PROSITE" id="PS00941">
    <property type="entry name" value="CARBOXYLESTERASE_B_2"/>
    <property type="match status" value="1"/>
</dbReference>
<dbReference type="PANTHER" id="PTHR43918">
    <property type="entry name" value="ACETYLCHOLINESTERASE"/>
    <property type="match status" value="1"/>
</dbReference>
<dbReference type="InterPro" id="IPR002018">
    <property type="entry name" value="CarbesteraseB"/>
</dbReference>
<dbReference type="EMBL" id="AYSA01000478">
    <property type="protein sequence ID" value="ESZ91588.1"/>
    <property type="molecule type" value="Genomic_DNA"/>
</dbReference>
<feature type="chain" id="PRO_5005151554" description="Carboxylic ester hydrolase" evidence="5">
    <location>
        <begin position="17"/>
        <end position="532"/>
    </location>
</feature>
<evidence type="ECO:0000256" key="5">
    <source>
        <dbReference type="RuleBase" id="RU361235"/>
    </source>
</evidence>
<dbReference type="EC" id="3.1.1.-" evidence="5"/>
<dbReference type="OrthoDB" id="408631at2759"/>
<reference evidence="7 8" key="1">
    <citation type="journal article" date="2014" name="Genome Announc.">
        <title>Draft genome sequence of Sclerotinia borealis, a psychrophilic plant pathogenic fungus.</title>
        <authorList>
            <person name="Mardanov A.V."/>
            <person name="Beletsky A.V."/>
            <person name="Kadnikov V.V."/>
            <person name="Ignatov A.N."/>
            <person name="Ravin N.V."/>
        </authorList>
    </citation>
    <scope>NUCLEOTIDE SEQUENCE [LARGE SCALE GENOMIC DNA]</scope>
    <source>
        <strain evidence="8">F-4157</strain>
    </source>
</reference>
<evidence type="ECO:0000256" key="4">
    <source>
        <dbReference type="PIRSR" id="PIRSR600997-1"/>
    </source>
</evidence>
<dbReference type="Pfam" id="PF00135">
    <property type="entry name" value="COesterase"/>
    <property type="match status" value="1"/>
</dbReference>
<dbReference type="HOGENOM" id="CLU_006586_15_0_1"/>
<keyword evidence="8" id="KW-1185">Reference proteome</keyword>
<proteinExistence type="inferred from homology"/>
<dbReference type="Gene3D" id="3.40.50.1820">
    <property type="entry name" value="alpha/beta hydrolase"/>
    <property type="match status" value="1"/>
</dbReference>
<dbReference type="SUPFAM" id="SSF53474">
    <property type="entry name" value="alpha/beta-Hydrolases"/>
    <property type="match status" value="1"/>
</dbReference>
<evidence type="ECO:0000313" key="8">
    <source>
        <dbReference type="Proteomes" id="UP000019487"/>
    </source>
</evidence>
<evidence type="ECO:0000313" key="7">
    <source>
        <dbReference type="EMBL" id="ESZ91588.1"/>
    </source>
</evidence>
<comment type="similarity">
    <text evidence="1 5">Belongs to the type-B carboxylesterase/lipase family.</text>
</comment>
<name>W9C756_SCLBF</name>
<organism evidence="7 8">
    <name type="scientific">Sclerotinia borealis (strain F-4128)</name>
    <dbReference type="NCBI Taxonomy" id="1432307"/>
    <lineage>
        <taxon>Eukaryota</taxon>
        <taxon>Fungi</taxon>
        <taxon>Dikarya</taxon>
        <taxon>Ascomycota</taxon>
        <taxon>Pezizomycotina</taxon>
        <taxon>Leotiomycetes</taxon>
        <taxon>Helotiales</taxon>
        <taxon>Sclerotiniaceae</taxon>
        <taxon>Sclerotinia</taxon>
    </lineage>
</organism>
<evidence type="ECO:0000256" key="2">
    <source>
        <dbReference type="ARBA" id="ARBA00022801"/>
    </source>
</evidence>
<keyword evidence="5" id="KW-0732">Signal</keyword>
<dbReference type="InterPro" id="IPR019826">
    <property type="entry name" value="Carboxylesterase_B_AS"/>
</dbReference>
<feature type="signal peptide" evidence="5">
    <location>
        <begin position="1"/>
        <end position="16"/>
    </location>
</feature>
<keyword evidence="2 5" id="KW-0378">Hydrolase</keyword>
<comment type="caution">
    <text evidence="7">The sequence shown here is derived from an EMBL/GenBank/DDBJ whole genome shotgun (WGS) entry which is preliminary data.</text>
</comment>
<dbReference type="ESTHER" id="9helo-w9c756">
    <property type="family name" value="Fungal_carboxylesterase_lipase"/>
</dbReference>
<sequence length="532" mass="56422">MATISILVSLIGFVAAQNFINANVTLKTTAVISQGVVAGIATTVPGITSPVSKFLGIPFAGPPQRFSPPIAPGLFTSNPYNATQLKASCIQQFSYPDAARAFTMALFDNPPPASESEDCLYLNVYAPSRATPDSLLPVMVWIYGGNFNFGSASSPSYDGSNIAGKRNMIVVTFNYRTNVFGFPNSPELPTIGQNLGLLDQRSALAWIQTNVPAFGGDPLKVTIFGESAGALSVDALVTSYPTLPPFRAAIMQSGQDSIRTMTATPRSSGIDTGVLSWNALTSGLGCSNTSSALACVRAADALTIKSFIEHASLSFQPVVDNITRVSDPQSRRANHQIANVPILIGSNAQEGTAFVYGQSNITAAVKVIFPTNTLLQTETLAAYSVGQDGLNTPFDVIAKIYTDSIFQCPAGILANSSSAASYPTYRYFYNATFPNIQTFPNLGAYHSSEISLVFGNLLANATPAEINLSALMQKSWTDFTKTPQVGPGWKKFDVHRGVNDVAVFNVNGLGSVSGGILNKRCTVFAYDSNLGK</sequence>
<feature type="active site" description="Charge relay system" evidence="4">
    <location>
        <position position="350"/>
    </location>
</feature>
<dbReference type="STRING" id="1432307.W9C756"/>
<evidence type="ECO:0000259" key="6">
    <source>
        <dbReference type="Pfam" id="PF00135"/>
    </source>
</evidence>
<keyword evidence="3" id="KW-1015">Disulfide bond</keyword>
<dbReference type="GO" id="GO:0004104">
    <property type="term" value="F:cholinesterase activity"/>
    <property type="evidence" value="ECO:0007669"/>
    <property type="project" value="InterPro"/>
</dbReference>
<accession>W9C756</accession>
<feature type="active site" description="Acyl-ester intermediate" evidence="4">
    <location>
        <position position="227"/>
    </location>
</feature>
<dbReference type="InterPro" id="IPR019819">
    <property type="entry name" value="Carboxylesterase_B_CS"/>
</dbReference>